<dbReference type="Proteomes" id="UP000269352">
    <property type="component" value="Unassembled WGS sequence"/>
</dbReference>
<dbReference type="InterPro" id="IPR011002">
    <property type="entry name" value="FliG_a-hlx"/>
</dbReference>
<keyword evidence="2" id="KW-0969">Cilium</keyword>
<accession>A0A388T9W6</accession>
<keyword evidence="3" id="KW-1185">Reference proteome</keyword>
<keyword evidence="2" id="KW-0282">Flagellum</keyword>
<reference evidence="2 3" key="1">
    <citation type="journal article" date="2019" name="ISME J.">
        <title>Genome analyses of uncultured TG2/ZB3 bacteria in 'Margulisbacteria' specifically attached to ectosymbiotic spirochetes of protists in the termite gut.</title>
        <authorList>
            <person name="Utami Y.D."/>
            <person name="Kuwahara H."/>
            <person name="Igai K."/>
            <person name="Murakami T."/>
            <person name="Sugaya K."/>
            <person name="Morikawa T."/>
            <person name="Nagura Y."/>
            <person name="Yuki M."/>
            <person name="Deevong P."/>
            <person name="Inoue T."/>
            <person name="Kihara K."/>
            <person name="Lo N."/>
            <person name="Yamada A."/>
            <person name="Ohkuma M."/>
            <person name="Hongoh Y."/>
        </authorList>
    </citation>
    <scope>NUCLEOTIDE SEQUENCE [LARGE SCALE GENOMIC DNA]</scope>
    <source>
        <strain evidence="2">NkOx7-01</strain>
    </source>
</reference>
<evidence type="ECO:0000313" key="2">
    <source>
        <dbReference type="EMBL" id="GBR73179.1"/>
    </source>
</evidence>
<dbReference type="InterPro" id="IPR028263">
    <property type="entry name" value="FliG_N"/>
</dbReference>
<sequence>MVAMQLKGREKALIFLSALGDEVSGKVLDCLPESLALKITRELNNFKKPSPEAVAFVLKELTRFALNQPPETPRLKEPEVDPADAASEVGRKPLPELAALLQNEIPQTAAFVLSYMSAGRQKDYYEILSPGRRSDVKQCAVEKLPWSDSLFALLNEQVKARG</sequence>
<evidence type="ECO:0000313" key="3">
    <source>
        <dbReference type="Proteomes" id="UP000269352"/>
    </source>
</evidence>
<organism evidence="2 3">
    <name type="scientific">Termititenax aidoneus</name>
    <dbReference type="NCBI Taxonomy" id="2218524"/>
    <lineage>
        <taxon>Bacteria</taxon>
        <taxon>Bacillati</taxon>
        <taxon>Candidatus Margulisiibacteriota</taxon>
        <taxon>Candidatus Termititenacia</taxon>
        <taxon>Candidatus Termititenacales</taxon>
        <taxon>Candidatus Termititenacaceae</taxon>
        <taxon>Candidatus Termititenax</taxon>
    </lineage>
</organism>
<keyword evidence="2" id="KW-0966">Cell projection</keyword>
<evidence type="ECO:0000259" key="1">
    <source>
        <dbReference type="Pfam" id="PF14842"/>
    </source>
</evidence>
<feature type="domain" description="Flagellar motor switch protein FliG N-terminal" evidence="1">
    <location>
        <begin position="5"/>
        <end position="62"/>
    </location>
</feature>
<comment type="caution">
    <text evidence="2">The sequence shown here is derived from an EMBL/GenBank/DDBJ whole genome shotgun (WGS) entry which is preliminary data.</text>
</comment>
<dbReference type="AlphaFoldDB" id="A0A388T9W6"/>
<name>A0A388T9W6_TERA1</name>
<dbReference type="EMBL" id="BGZN01000007">
    <property type="protein sequence ID" value="GBR73179.1"/>
    <property type="molecule type" value="Genomic_DNA"/>
</dbReference>
<gene>
    <name evidence="2" type="primary">fliG</name>
    <name evidence="2" type="ORF">NO1_0606</name>
</gene>
<dbReference type="Gene3D" id="1.10.220.30">
    <property type="match status" value="2"/>
</dbReference>
<proteinExistence type="predicted"/>
<dbReference type="SUPFAM" id="SSF48029">
    <property type="entry name" value="FliG"/>
    <property type="match status" value="1"/>
</dbReference>
<protein>
    <submittedName>
        <fullName evidence="2">Flagellar motor switch protein FliG</fullName>
    </submittedName>
</protein>
<dbReference type="Pfam" id="PF14842">
    <property type="entry name" value="FliG_N"/>
    <property type="match status" value="1"/>
</dbReference>